<dbReference type="Gene3D" id="3.40.50.300">
    <property type="entry name" value="P-loop containing nucleotide triphosphate hydrolases"/>
    <property type="match status" value="1"/>
</dbReference>
<name>A0A8X6FAR4_TRICU</name>
<dbReference type="InterPro" id="IPR001257">
    <property type="entry name" value="Parvovirus_NS1_helicase"/>
</dbReference>
<dbReference type="OrthoDB" id="6488492at2759"/>
<organism evidence="2 3">
    <name type="scientific">Trichonephila clavata</name>
    <name type="common">Joro spider</name>
    <name type="synonym">Nephila clavata</name>
    <dbReference type="NCBI Taxonomy" id="2740835"/>
    <lineage>
        <taxon>Eukaryota</taxon>
        <taxon>Metazoa</taxon>
        <taxon>Ecdysozoa</taxon>
        <taxon>Arthropoda</taxon>
        <taxon>Chelicerata</taxon>
        <taxon>Arachnida</taxon>
        <taxon>Araneae</taxon>
        <taxon>Araneomorphae</taxon>
        <taxon>Entelegynae</taxon>
        <taxon>Araneoidea</taxon>
        <taxon>Nephilidae</taxon>
        <taxon>Trichonephila</taxon>
    </lineage>
</organism>
<evidence type="ECO:0000313" key="3">
    <source>
        <dbReference type="Proteomes" id="UP000887116"/>
    </source>
</evidence>
<reference evidence="2" key="1">
    <citation type="submission" date="2020-07" db="EMBL/GenBank/DDBJ databases">
        <title>Multicomponent nature underlies the extraordinary mechanical properties of spider dragline silk.</title>
        <authorList>
            <person name="Kono N."/>
            <person name="Nakamura H."/>
            <person name="Mori M."/>
            <person name="Yoshida Y."/>
            <person name="Ohtoshi R."/>
            <person name="Malay A.D."/>
            <person name="Moran D.A.P."/>
            <person name="Tomita M."/>
            <person name="Numata K."/>
            <person name="Arakawa K."/>
        </authorList>
    </citation>
    <scope>NUCLEOTIDE SEQUENCE</scope>
</reference>
<feature type="domain" description="Parvovirus non-structural protein 1 helicase" evidence="1">
    <location>
        <begin position="96"/>
        <end position="166"/>
    </location>
</feature>
<dbReference type="Pfam" id="PF01057">
    <property type="entry name" value="Parvo_NS1"/>
    <property type="match status" value="1"/>
</dbReference>
<proteinExistence type="predicted"/>
<dbReference type="AlphaFoldDB" id="A0A8X6FAR4"/>
<evidence type="ECO:0000313" key="2">
    <source>
        <dbReference type="EMBL" id="GFQ74502.1"/>
    </source>
</evidence>
<dbReference type="InterPro" id="IPR027417">
    <property type="entry name" value="P-loop_NTPase"/>
</dbReference>
<gene>
    <name evidence="2" type="primary">NS1</name>
    <name evidence="2" type="ORF">TNCT_162601</name>
</gene>
<evidence type="ECO:0000259" key="1">
    <source>
        <dbReference type="Pfam" id="PF01057"/>
    </source>
</evidence>
<comment type="caution">
    <text evidence="2">The sequence shown here is derived from an EMBL/GenBank/DDBJ whole genome shotgun (WGS) entry which is preliminary data.</text>
</comment>
<sequence length="172" mass="20055">MYVSAINLFKNSINSFNVIDLYNFLNDGKPIFYTNNIDPFSYYYSRPESTDIIIDLLKFQFNDDDEKIKEFLTNIISWLNKKGWYDKVNNEYILNQKINCLVLTGPPNSGKFSFFDIIVAICINVGHIGRIYNKTNNFALQEVVDRRLVVGNEITMEDGAKEDFKNYVRVKS</sequence>
<dbReference type="EMBL" id="BMAO01031361">
    <property type="protein sequence ID" value="GFQ74502.1"/>
    <property type="molecule type" value="Genomic_DNA"/>
</dbReference>
<accession>A0A8X6FAR4</accession>
<dbReference type="GO" id="GO:0019079">
    <property type="term" value="P:viral genome replication"/>
    <property type="evidence" value="ECO:0007669"/>
    <property type="project" value="InterPro"/>
</dbReference>
<dbReference type="SUPFAM" id="SSF52540">
    <property type="entry name" value="P-loop containing nucleoside triphosphate hydrolases"/>
    <property type="match status" value="1"/>
</dbReference>
<protein>
    <submittedName>
        <fullName evidence="2">Initiator protein NS1</fullName>
    </submittedName>
</protein>
<keyword evidence="3" id="KW-1185">Reference proteome</keyword>
<dbReference type="Proteomes" id="UP000887116">
    <property type="component" value="Unassembled WGS sequence"/>
</dbReference>